<organism evidence="1 2">
    <name type="scientific">Candidatus Dojkabacteria bacterium</name>
    <dbReference type="NCBI Taxonomy" id="2099670"/>
    <lineage>
        <taxon>Bacteria</taxon>
        <taxon>Candidatus Dojkabacteria</taxon>
    </lineage>
</organism>
<reference evidence="1" key="2">
    <citation type="journal article" date="2021" name="Microbiome">
        <title>Successional dynamics and alternative stable states in a saline activated sludge microbial community over 9 years.</title>
        <authorList>
            <person name="Wang Y."/>
            <person name="Ye J."/>
            <person name="Ju F."/>
            <person name="Liu L."/>
            <person name="Boyd J.A."/>
            <person name="Deng Y."/>
            <person name="Parks D.H."/>
            <person name="Jiang X."/>
            <person name="Yin X."/>
            <person name="Woodcroft B.J."/>
            <person name="Tyson G.W."/>
            <person name="Hugenholtz P."/>
            <person name="Polz M.F."/>
            <person name="Zhang T."/>
        </authorList>
    </citation>
    <scope>NUCLEOTIDE SEQUENCE</scope>
    <source>
        <strain evidence="1">HKST-UBA12</strain>
    </source>
</reference>
<comment type="caution">
    <text evidence="1">The sequence shown here is derived from an EMBL/GenBank/DDBJ whole genome shotgun (WGS) entry which is preliminary data.</text>
</comment>
<dbReference type="EMBL" id="JAGQLI010000112">
    <property type="protein sequence ID" value="MCA9379215.1"/>
    <property type="molecule type" value="Genomic_DNA"/>
</dbReference>
<sequence>MNRSVENPVAKLKDTSVFRSANRSGSNMVLIAIQIPADTVDKAKIMFVTFRLGIVSTTTEMIMHRTTTNIPTSGNAGIVCI</sequence>
<gene>
    <name evidence="1" type="ORF">KC640_02195</name>
</gene>
<dbReference type="Proteomes" id="UP000760819">
    <property type="component" value="Unassembled WGS sequence"/>
</dbReference>
<accession>A0A955I5D5</accession>
<reference evidence="1" key="1">
    <citation type="submission" date="2020-04" db="EMBL/GenBank/DDBJ databases">
        <authorList>
            <person name="Zhang T."/>
        </authorList>
    </citation>
    <scope>NUCLEOTIDE SEQUENCE</scope>
    <source>
        <strain evidence="1">HKST-UBA12</strain>
    </source>
</reference>
<proteinExistence type="predicted"/>
<dbReference type="AlphaFoldDB" id="A0A955I5D5"/>
<protein>
    <submittedName>
        <fullName evidence="1">Uncharacterized protein</fullName>
    </submittedName>
</protein>
<evidence type="ECO:0000313" key="1">
    <source>
        <dbReference type="EMBL" id="MCA9379215.1"/>
    </source>
</evidence>
<evidence type="ECO:0000313" key="2">
    <source>
        <dbReference type="Proteomes" id="UP000760819"/>
    </source>
</evidence>
<name>A0A955I5D5_9BACT</name>